<dbReference type="Gene3D" id="2.130.10.10">
    <property type="entry name" value="YVTN repeat-like/Quinoprotein amine dehydrogenase"/>
    <property type="match status" value="2"/>
</dbReference>
<dbReference type="EMBL" id="CP029194">
    <property type="protein sequence ID" value="QES20341.1"/>
    <property type="molecule type" value="Genomic_DNA"/>
</dbReference>
<dbReference type="InterPro" id="IPR015943">
    <property type="entry name" value="WD40/YVTN_repeat-like_dom_sf"/>
</dbReference>
<dbReference type="PANTHER" id="PTHR47197:SF3">
    <property type="entry name" value="DIHYDRO-HEME D1 DEHYDROGENASE"/>
    <property type="match status" value="1"/>
</dbReference>
<feature type="compositionally biased region" description="Pro residues" evidence="1">
    <location>
        <begin position="339"/>
        <end position="359"/>
    </location>
</feature>
<accession>A0A5P2ATY9</accession>
<dbReference type="PANTHER" id="PTHR47197">
    <property type="entry name" value="PROTEIN NIRF"/>
    <property type="match status" value="1"/>
</dbReference>
<dbReference type="PRINTS" id="PR01217">
    <property type="entry name" value="PRICHEXTENSN"/>
</dbReference>
<name>A0A5P2ATY9_STRVZ</name>
<dbReference type="InterPro" id="IPR051200">
    <property type="entry name" value="Host-pathogen_enzymatic-act"/>
</dbReference>
<gene>
    <name evidence="4" type="ORF">DEJ46_15475</name>
</gene>
<feature type="signal peptide" evidence="3">
    <location>
        <begin position="1"/>
        <end position="18"/>
    </location>
</feature>
<organism evidence="4 5">
    <name type="scientific">Streptomyces venezuelae</name>
    <dbReference type="NCBI Taxonomy" id="54571"/>
    <lineage>
        <taxon>Bacteria</taxon>
        <taxon>Bacillati</taxon>
        <taxon>Actinomycetota</taxon>
        <taxon>Actinomycetes</taxon>
        <taxon>Kitasatosporales</taxon>
        <taxon>Streptomycetaceae</taxon>
        <taxon>Streptomyces</taxon>
    </lineage>
</organism>
<evidence type="ECO:0000256" key="2">
    <source>
        <dbReference type="SAM" id="Phobius"/>
    </source>
</evidence>
<feature type="compositionally biased region" description="Pro residues" evidence="1">
    <location>
        <begin position="383"/>
        <end position="392"/>
    </location>
</feature>
<keyword evidence="3" id="KW-0732">Signal</keyword>
<proteinExistence type="predicted"/>
<feature type="compositionally biased region" description="Pro residues" evidence="1">
    <location>
        <begin position="405"/>
        <end position="416"/>
    </location>
</feature>
<keyword evidence="2" id="KW-1133">Transmembrane helix</keyword>
<evidence type="ECO:0000256" key="1">
    <source>
        <dbReference type="SAM" id="MobiDB-lite"/>
    </source>
</evidence>
<feature type="transmembrane region" description="Helical" evidence="2">
    <location>
        <begin position="458"/>
        <end position="478"/>
    </location>
</feature>
<feature type="compositionally biased region" description="Low complexity" evidence="1">
    <location>
        <begin position="417"/>
        <end position="446"/>
    </location>
</feature>
<dbReference type="Proteomes" id="UP000324106">
    <property type="component" value="Chromosome"/>
</dbReference>
<dbReference type="SUPFAM" id="SSF51004">
    <property type="entry name" value="C-terminal (heme d1) domain of cytochrome cd1-nitrite reductase"/>
    <property type="match status" value="1"/>
</dbReference>
<dbReference type="RefSeq" id="WP_190622668.1">
    <property type="nucleotide sequence ID" value="NZ_CP029194.1"/>
</dbReference>
<dbReference type="AlphaFoldDB" id="A0A5P2ATY9"/>
<dbReference type="InterPro" id="IPR011048">
    <property type="entry name" value="Haem_d1_sf"/>
</dbReference>
<keyword evidence="2" id="KW-0472">Membrane</keyword>
<feature type="region of interest" description="Disordered" evidence="1">
    <location>
        <begin position="334"/>
        <end position="455"/>
    </location>
</feature>
<protein>
    <submittedName>
        <fullName evidence="4">Uncharacterized protein</fullName>
    </submittedName>
</protein>
<evidence type="ECO:0000256" key="3">
    <source>
        <dbReference type="SAM" id="SignalP"/>
    </source>
</evidence>
<feature type="compositionally biased region" description="Low complexity" evidence="1">
    <location>
        <begin position="393"/>
        <end position="404"/>
    </location>
</feature>
<feature type="compositionally biased region" description="Low complexity" evidence="1">
    <location>
        <begin position="360"/>
        <end position="382"/>
    </location>
</feature>
<reference evidence="4 5" key="1">
    <citation type="submission" date="2018-05" db="EMBL/GenBank/DDBJ databases">
        <title>Streptomyces venezuelae.</title>
        <authorList>
            <person name="Kim W."/>
            <person name="Lee N."/>
            <person name="Cho B.-K."/>
        </authorList>
    </citation>
    <scope>NUCLEOTIDE SEQUENCE [LARGE SCALE GENOMIC DNA]</scope>
    <source>
        <strain evidence="4 5">ATCC 15068</strain>
    </source>
</reference>
<feature type="chain" id="PRO_5024984661" evidence="3">
    <location>
        <begin position="19"/>
        <end position="494"/>
    </location>
</feature>
<keyword evidence="2" id="KW-0812">Transmembrane</keyword>
<evidence type="ECO:0000313" key="5">
    <source>
        <dbReference type="Proteomes" id="UP000324106"/>
    </source>
</evidence>
<evidence type="ECO:0000313" key="4">
    <source>
        <dbReference type="EMBL" id="QES20341.1"/>
    </source>
</evidence>
<sequence>MRTPLLTAVAVLAVTSTAATPPPSPPPPLHENLRTLTPPSGSALDAEVDPAADRLYVSSSDGTAHRLTAYSTATGEPLGEPVRLPAPATVMALGASGTLYLGLSTRIAAYDTANGTLTDHRIAIDGSVSHLAADPGQGRLYVGDQAAKSVTVYDTATGTPVGEPAVLPFHPAGLAVDTTHHTGYATYLGGAVENGSVVYRNILDTVDGTTGRLTGTVSLGSTALGSMGVTVDPVGRTGYVANLAAGTISVVDLREQKVTGTLAVDGNPKALAYDPGTSTLYAARTGASSVAVVDPAKGEVTETITTGERPAALALDPQEHTLYTVAGGAVTQTVRKAPPEPTPEPTPTPTQEPTPPTPTPTNTTTSPTPTTTATPTATATTTSPPPPTPTPTPTDAEPSTSARPPTAPPASPPPPDDTTATAPGGADTGTHAVSDTGTATAIATPAGPGGLAATGSSALPATLAAVSLAALGAAALVLSRRRKAAATEATNNTP</sequence>